<dbReference type="AlphaFoldDB" id="A0ABD4RKG6"/>
<reference evidence="1 2" key="1">
    <citation type="submission" date="2021-08" db="EMBL/GenBank/DDBJ databases">
        <title>Genome sequence analysis of Clostridium chauvoei strains of European origin and evaluation of typing options for outbreak investigations.</title>
        <authorList>
            <person name="Abdel-Glil M."/>
            <person name="Thomas P."/>
            <person name="Seyboldt C."/>
        </authorList>
    </citation>
    <scope>NUCLEOTIDE SEQUENCE [LARGE SCALE GENOMIC DNA]</scope>
    <source>
        <strain evidence="1 2">S0260-09</strain>
    </source>
</reference>
<organism evidence="1 2">
    <name type="scientific">Clostridium chauvoei</name>
    <dbReference type="NCBI Taxonomy" id="46867"/>
    <lineage>
        <taxon>Bacteria</taxon>
        <taxon>Bacillati</taxon>
        <taxon>Bacillota</taxon>
        <taxon>Clostridia</taxon>
        <taxon>Eubacteriales</taxon>
        <taxon>Clostridiaceae</taxon>
        <taxon>Clostridium</taxon>
    </lineage>
</organism>
<protein>
    <submittedName>
        <fullName evidence="1">Uncharacterized protein</fullName>
    </submittedName>
</protein>
<proteinExistence type="predicted"/>
<gene>
    <name evidence="1" type="ORF">K4H94_12610</name>
</gene>
<dbReference type="GeneID" id="66300284"/>
<comment type="caution">
    <text evidence="1">The sequence shown here is derived from an EMBL/GenBank/DDBJ whole genome shotgun (WGS) entry which is preliminary data.</text>
</comment>
<name>A0ABD4RKG6_9CLOT</name>
<dbReference type="Proteomes" id="UP000775179">
    <property type="component" value="Unassembled WGS sequence"/>
</dbReference>
<dbReference type="KEGG" id="cchv:BTM20_00300"/>
<evidence type="ECO:0000313" key="1">
    <source>
        <dbReference type="EMBL" id="MBX7291831.1"/>
    </source>
</evidence>
<evidence type="ECO:0000313" key="2">
    <source>
        <dbReference type="Proteomes" id="UP000775179"/>
    </source>
</evidence>
<sequence>MNDILKIKFLEEYNNLVDNGVIFYYGSESISYGEVTCLDIKDDLLYIELNGFETYEIDLDDFEENHSKEGVNYHSWALVREFDNIINKLIKG</sequence>
<dbReference type="EMBL" id="JAIFTX010000040">
    <property type="protein sequence ID" value="MBX7291831.1"/>
    <property type="molecule type" value="Genomic_DNA"/>
</dbReference>
<dbReference type="RefSeq" id="WP_021876686.1">
    <property type="nucleotide sequence ID" value="NZ_CP018624.1"/>
</dbReference>
<accession>A0ABD4RKG6</accession>